<keyword evidence="5" id="KW-0520">NAD</keyword>
<dbReference type="GO" id="GO:0046872">
    <property type="term" value="F:metal ion binding"/>
    <property type="evidence" value="ECO:0007669"/>
    <property type="project" value="UniProtKB-KW"/>
</dbReference>
<dbReference type="GO" id="GO:0070403">
    <property type="term" value="F:NAD+ binding"/>
    <property type="evidence" value="ECO:0007669"/>
    <property type="project" value="InterPro"/>
</dbReference>
<evidence type="ECO:0000259" key="7">
    <source>
        <dbReference type="PROSITE" id="PS50305"/>
    </source>
</evidence>
<dbReference type="PROSITE" id="PS50305">
    <property type="entry name" value="SIRTUIN"/>
    <property type="match status" value="1"/>
</dbReference>
<evidence type="ECO:0000256" key="1">
    <source>
        <dbReference type="ARBA" id="ARBA00001947"/>
    </source>
</evidence>
<dbReference type="Pfam" id="PF02146">
    <property type="entry name" value="SIR2"/>
    <property type="match status" value="1"/>
</dbReference>
<dbReference type="PANTHER" id="PTHR11085:SF6">
    <property type="entry name" value="NAD-DEPENDENT PROTEIN DEACETYLASE SIRTUIN-2"/>
    <property type="match status" value="1"/>
</dbReference>
<evidence type="ECO:0000256" key="2">
    <source>
        <dbReference type="ARBA" id="ARBA00022679"/>
    </source>
</evidence>
<accession>A0A7S3GWH4</accession>
<evidence type="ECO:0000256" key="3">
    <source>
        <dbReference type="ARBA" id="ARBA00022723"/>
    </source>
</evidence>
<comment type="cofactor">
    <cofactor evidence="1">
        <name>Zn(2+)</name>
        <dbReference type="ChEBI" id="CHEBI:29105"/>
    </cofactor>
</comment>
<feature type="binding site" evidence="6">
    <location>
        <position position="189"/>
    </location>
    <ligand>
        <name>Zn(2+)</name>
        <dbReference type="ChEBI" id="CHEBI:29105"/>
    </ligand>
</feature>
<keyword evidence="2" id="KW-0808">Transferase</keyword>
<proteinExistence type="predicted"/>
<dbReference type="GO" id="GO:0005634">
    <property type="term" value="C:nucleus"/>
    <property type="evidence" value="ECO:0007669"/>
    <property type="project" value="TreeGrafter"/>
</dbReference>
<feature type="binding site" evidence="6">
    <location>
        <position position="144"/>
    </location>
    <ligand>
        <name>Zn(2+)</name>
        <dbReference type="ChEBI" id="CHEBI:29105"/>
    </ligand>
</feature>
<keyword evidence="3 6" id="KW-0479">Metal-binding</keyword>
<name>A0A7S3GWH4_9STRA</name>
<dbReference type="EMBL" id="HBIC01014408">
    <property type="protein sequence ID" value="CAE0278419.1"/>
    <property type="molecule type" value="Transcribed_RNA"/>
</dbReference>
<evidence type="ECO:0000256" key="4">
    <source>
        <dbReference type="ARBA" id="ARBA00022833"/>
    </source>
</evidence>
<dbReference type="SUPFAM" id="SSF52467">
    <property type="entry name" value="DHS-like NAD/FAD-binding domain"/>
    <property type="match status" value="1"/>
</dbReference>
<feature type="domain" description="Deacetylase sirtuin-type" evidence="7">
    <location>
        <begin position="1"/>
        <end position="302"/>
    </location>
</feature>
<dbReference type="InterPro" id="IPR026591">
    <property type="entry name" value="Sirtuin_cat_small_dom_sf"/>
</dbReference>
<evidence type="ECO:0000256" key="6">
    <source>
        <dbReference type="PROSITE-ProRule" id="PRU00236"/>
    </source>
</evidence>
<protein>
    <recommendedName>
        <fullName evidence="7">Deacetylase sirtuin-type domain-containing protein</fullName>
    </recommendedName>
</protein>
<sequence length="332" mass="36849">MEHIISQLKGGARVAVLTGAGMSCSSGIPDFRSPGGMYDTLKPELITATAPQRSLMRMDPTTVVDIRLFAVNQFPYLEVRRPFILGTAQRKWKATLAHFFVRVLYDKDLLQRLYTQNIDGLDLQLDLPPEKVVNLHGSLAQIKCEFCGKEHSLEEFHKDVQSKIKNIYKDVDEDDGSPTESSPILCVKCRRPGVKPATVLYGTDLPTEVWRSVKVDFPDSVDLLIIAGTSLTVSPANQLVTRVDDSVRRLVVNRDRVGEDLGLDFEPDTTTAAGSTATARDVLLQTDCDAGFLALATQLGWLDDLYVYKDKMCEASASLLEQAFSTREQRHA</sequence>
<dbReference type="PANTHER" id="PTHR11085">
    <property type="entry name" value="NAD-DEPENDENT PROTEIN DEACYLASE SIRTUIN-5, MITOCHONDRIAL-RELATED"/>
    <property type="match status" value="1"/>
</dbReference>
<dbReference type="Gene3D" id="3.40.50.1220">
    <property type="entry name" value="TPP-binding domain"/>
    <property type="match status" value="1"/>
</dbReference>
<gene>
    <name evidence="8" type="ORF">SELO1098_LOCUS7251</name>
</gene>
<feature type="active site" description="Proton acceptor" evidence="6">
    <location>
        <position position="136"/>
    </location>
</feature>
<feature type="binding site" evidence="6">
    <location>
        <position position="147"/>
    </location>
    <ligand>
        <name>Zn(2+)</name>
        <dbReference type="ChEBI" id="CHEBI:29105"/>
    </ligand>
</feature>
<evidence type="ECO:0000256" key="5">
    <source>
        <dbReference type="ARBA" id="ARBA00023027"/>
    </source>
</evidence>
<dbReference type="InterPro" id="IPR029035">
    <property type="entry name" value="DHS-like_NAD/FAD-binding_dom"/>
</dbReference>
<feature type="binding site" evidence="6">
    <location>
        <position position="186"/>
    </location>
    <ligand>
        <name>Zn(2+)</name>
        <dbReference type="ChEBI" id="CHEBI:29105"/>
    </ligand>
</feature>
<evidence type="ECO:0000313" key="8">
    <source>
        <dbReference type="EMBL" id="CAE0278419.1"/>
    </source>
</evidence>
<dbReference type="GO" id="GO:0017136">
    <property type="term" value="F:histone deacetylase activity, NAD-dependent"/>
    <property type="evidence" value="ECO:0007669"/>
    <property type="project" value="TreeGrafter"/>
</dbReference>
<keyword evidence="4 6" id="KW-0862">Zinc</keyword>
<dbReference type="Gene3D" id="3.30.1600.10">
    <property type="entry name" value="SIR2/SIRT2 'Small Domain"/>
    <property type="match status" value="1"/>
</dbReference>
<dbReference type="InterPro" id="IPR026590">
    <property type="entry name" value="Ssirtuin_cat_dom"/>
</dbReference>
<dbReference type="InterPro" id="IPR003000">
    <property type="entry name" value="Sirtuin"/>
</dbReference>
<dbReference type="InterPro" id="IPR050134">
    <property type="entry name" value="NAD-dep_sirtuin_deacylases"/>
</dbReference>
<organism evidence="8">
    <name type="scientific">Spumella elongata</name>
    <dbReference type="NCBI Taxonomy" id="89044"/>
    <lineage>
        <taxon>Eukaryota</taxon>
        <taxon>Sar</taxon>
        <taxon>Stramenopiles</taxon>
        <taxon>Ochrophyta</taxon>
        <taxon>Chrysophyceae</taxon>
        <taxon>Chromulinales</taxon>
        <taxon>Chromulinaceae</taxon>
        <taxon>Spumella</taxon>
    </lineage>
</organism>
<reference evidence="8" key="1">
    <citation type="submission" date="2021-01" db="EMBL/GenBank/DDBJ databases">
        <authorList>
            <person name="Corre E."/>
            <person name="Pelletier E."/>
            <person name="Niang G."/>
            <person name="Scheremetjew M."/>
            <person name="Finn R."/>
            <person name="Kale V."/>
            <person name="Holt S."/>
            <person name="Cochrane G."/>
            <person name="Meng A."/>
            <person name="Brown T."/>
            <person name="Cohen L."/>
        </authorList>
    </citation>
    <scope>NUCLEOTIDE SEQUENCE</scope>
    <source>
        <strain evidence="8">CCAP 955/1</strain>
    </source>
</reference>
<dbReference type="AlphaFoldDB" id="A0A7S3GWH4"/>